<organism evidence="2 3">
    <name type="scientific">Triangularia verruculosa</name>
    <dbReference type="NCBI Taxonomy" id="2587418"/>
    <lineage>
        <taxon>Eukaryota</taxon>
        <taxon>Fungi</taxon>
        <taxon>Dikarya</taxon>
        <taxon>Ascomycota</taxon>
        <taxon>Pezizomycotina</taxon>
        <taxon>Sordariomycetes</taxon>
        <taxon>Sordariomycetidae</taxon>
        <taxon>Sordariales</taxon>
        <taxon>Podosporaceae</taxon>
        <taxon>Triangularia</taxon>
    </lineage>
</organism>
<comment type="caution">
    <text evidence="2">The sequence shown here is derived from an EMBL/GenBank/DDBJ whole genome shotgun (WGS) entry which is preliminary data.</text>
</comment>
<gene>
    <name evidence="2" type="ORF">QBC40DRAFT_286118</name>
</gene>
<keyword evidence="3" id="KW-1185">Reference proteome</keyword>
<evidence type="ECO:0000313" key="2">
    <source>
        <dbReference type="EMBL" id="KAK4197178.1"/>
    </source>
</evidence>
<dbReference type="EMBL" id="MU863969">
    <property type="protein sequence ID" value="KAK4197178.1"/>
    <property type="molecule type" value="Genomic_DNA"/>
</dbReference>
<name>A0AAN6XAK5_9PEZI</name>
<feature type="region of interest" description="Disordered" evidence="1">
    <location>
        <begin position="1"/>
        <end position="42"/>
    </location>
</feature>
<proteinExistence type="predicted"/>
<dbReference type="Proteomes" id="UP001303160">
    <property type="component" value="Unassembled WGS sequence"/>
</dbReference>
<feature type="region of interest" description="Disordered" evidence="1">
    <location>
        <begin position="1093"/>
        <end position="1153"/>
    </location>
</feature>
<sequence>MVPPKKKVCAAPPTSARSPSGVIKTRASSPISIPSDDDSDYEARNRKGRVSLFEQLRQDAFHDLKIGLCAELDEIREETDDTIYLRRTLMQWLDHPKAHRATNHLYYRLGHTYHESSFDQFLEKPDRIVANALNDLAEEIPLEIFYTVLEREDGTSRGQSPSFLVRSLLDSSKVIVTDVPVDDRNWVQSSLPSLNPSADTFETAIVLVPRDSTADFLIEMAEGPAMVTSQYHLEQKTVQKLACWYIETLPYSDGPRYLPVFREILTKVWELNEAKGLAVLSHYHVDLILKAILKMNDFEFFEKAASKTFGRVPSDFFYWVAMMVNTGKLNMKDVEKGIVAAISTYPDAHHRCQATAAFAELSDNDSKSLLEKLVEISLGAVDEHAPGTRDGEGLVSVIGVVLGPDAICDRLGPVVEKHIKQTSFVLGVLRGLRQFREHVPTRSDIHTEFYARVTKQMVDALVVSKLFYCALEPEEEISNRLVEFTQPKPVPPGAIDADRLSEFVFSLLDDKVHDNILRTFAVKTVADAGAIKTSQFSLLWFPFLQKLSVRSTPLLSPRYRHMFSAILEAHFSKCVGSIPASSWVWSPNFPGVICGCRLCGTLKLFFESRVKAIRISFPLQPCEVNHANMYYFTSTAMTHCQFEWENGSLVAIKLLTPSNDAKDAWLIKAAKAKEALVPVNTPGVRAILGDDAIELLDWEKPPWPENSIPVPAEELMNGLPPTQVDYLLGRNSAYGFGHAMHVMPPAPAQATQLPPISPPLLPPIGHAGRLPASARPAATGFAPPYPAPRLESIAPIPAPQAMHSLMQTPAPAAMPPQQVTPQSHVRPAYKSPYTTINHPPPPQRISNLRGSSQTVGAKVEYDEHGRTMAITTDTSINKPVLLSDKELTGYNYFSELVKARLGRSEDLVWETWTKASEATRRVWVDAGAQRANLRLGVKNNVKGAELSLAVLQAKEPAMVEKVYIERHERIEKEREKALEATKTESVAKRAEERRKANDEHRAVAARLEQQGQMPTFSVRRFRMHIPAEQHARARASDLIDQKLKAMKTEADQRVQKAREALGVKVIPKVIPKPTTILPPPPVLGMRQGKLIATTPASRSSTGSQPPTPASSRALAPKSASRINSPSTKLPPIKAVKTEPGNRPAASTPRGVKRKVAEVIDLTLDDD</sequence>
<dbReference type="AlphaFoldDB" id="A0AAN6XAK5"/>
<evidence type="ECO:0000313" key="3">
    <source>
        <dbReference type="Proteomes" id="UP001303160"/>
    </source>
</evidence>
<reference evidence="2" key="2">
    <citation type="submission" date="2023-05" db="EMBL/GenBank/DDBJ databases">
        <authorList>
            <consortium name="Lawrence Berkeley National Laboratory"/>
            <person name="Steindorff A."/>
            <person name="Hensen N."/>
            <person name="Bonometti L."/>
            <person name="Westerberg I."/>
            <person name="Brannstrom I.O."/>
            <person name="Guillou S."/>
            <person name="Cros-Aarteil S."/>
            <person name="Calhoun S."/>
            <person name="Haridas S."/>
            <person name="Kuo A."/>
            <person name="Mondo S."/>
            <person name="Pangilinan J."/>
            <person name="Riley R."/>
            <person name="Labutti K."/>
            <person name="Andreopoulos B."/>
            <person name="Lipzen A."/>
            <person name="Chen C."/>
            <person name="Yanf M."/>
            <person name="Daum C."/>
            <person name="Ng V."/>
            <person name="Clum A."/>
            <person name="Ohm R."/>
            <person name="Martin F."/>
            <person name="Silar P."/>
            <person name="Natvig D."/>
            <person name="Lalanne C."/>
            <person name="Gautier V."/>
            <person name="Ament-Velasquez S.L."/>
            <person name="Kruys A."/>
            <person name="Hutchinson M.I."/>
            <person name="Powell A.J."/>
            <person name="Barry K."/>
            <person name="Miller A.N."/>
            <person name="Grigoriev I.V."/>
            <person name="Debuchy R."/>
            <person name="Gladieux P."/>
            <person name="Thoren M.H."/>
            <person name="Johannesson H."/>
        </authorList>
    </citation>
    <scope>NUCLEOTIDE SEQUENCE</scope>
    <source>
        <strain evidence="2">CBS 315.58</strain>
    </source>
</reference>
<dbReference type="PANTHER" id="PTHR48125:SF12">
    <property type="entry name" value="AT HOOK TRANSCRIPTION FACTOR FAMILY-RELATED"/>
    <property type="match status" value="1"/>
</dbReference>
<protein>
    <submittedName>
        <fullName evidence="2">Uncharacterized protein</fullName>
    </submittedName>
</protein>
<accession>A0AAN6XAK5</accession>
<reference evidence="2" key="1">
    <citation type="journal article" date="2023" name="Mol. Phylogenet. Evol.">
        <title>Genome-scale phylogeny and comparative genomics of the fungal order Sordariales.</title>
        <authorList>
            <person name="Hensen N."/>
            <person name="Bonometti L."/>
            <person name="Westerberg I."/>
            <person name="Brannstrom I.O."/>
            <person name="Guillou S."/>
            <person name="Cros-Aarteil S."/>
            <person name="Calhoun S."/>
            <person name="Haridas S."/>
            <person name="Kuo A."/>
            <person name="Mondo S."/>
            <person name="Pangilinan J."/>
            <person name="Riley R."/>
            <person name="LaButti K."/>
            <person name="Andreopoulos B."/>
            <person name="Lipzen A."/>
            <person name="Chen C."/>
            <person name="Yan M."/>
            <person name="Daum C."/>
            <person name="Ng V."/>
            <person name="Clum A."/>
            <person name="Steindorff A."/>
            <person name="Ohm R.A."/>
            <person name="Martin F."/>
            <person name="Silar P."/>
            <person name="Natvig D.O."/>
            <person name="Lalanne C."/>
            <person name="Gautier V."/>
            <person name="Ament-Velasquez S.L."/>
            <person name="Kruys A."/>
            <person name="Hutchinson M.I."/>
            <person name="Powell A.J."/>
            <person name="Barry K."/>
            <person name="Miller A.N."/>
            <person name="Grigoriev I.V."/>
            <person name="Debuchy R."/>
            <person name="Gladieux P."/>
            <person name="Hiltunen Thoren M."/>
            <person name="Johannesson H."/>
        </authorList>
    </citation>
    <scope>NUCLEOTIDE SEQUENCE</scope>
    <source>
        <strain evidence="2">CBS 315.58</strain>
    </source>
</reference>
<feature type="compositionally biased region" description="Polar residues" evidence="1">
    <location>
        <begin position="1094"/>
        <end position="1104"/>
    </location>
</feature>
<dbReference type="PANTHER" id="PTHR48125">
    <property type="entry name" value="LP07818P1"/>
    <property type="match status" value="1"/>
</dbReference>
<evidence type="ECO:0000256" key="1">
    <source>
        <dbReference type="SAM" id="MobiDB-lite"/>
    </source>
</evidence>